<name>A0A1F8GGZ5_9BACT</name>
<dbReference type="SUPFAM" id="SSF90123">
    <property type="entry name" value="ABC transporter transmembrane region"/>
    <property type="match status" value="1"/>
</dbReference>
<dbReference type="PROSITE" id="PS50929">
    <property type="entry name" value="ABC_TM1F"/>
    <property type="match status" value="1"/>
</dbReference>
<evidence type="ECO:0000256" key="4">
    <source>
        <dbReference type="ARBA" id="ARBA00022741"/>
    </source>
</evidence>
<feature type="transmembrane region" description="Helical" evidence="8">
    <location>
        <begin position="72"/>
        <end position="95"/>
    </location>
</feature>
<evidence type="ECO:0000256" key="1">
    <source>
        <dbReference type="ARBA" id="ARBA00004651"/>
    </source>
</evidence>
<evidence type="ECO:0000256" key="3">
    <source>
        <dbReference type="ARBA" id="ARBA00022692"/>
    </source>
</evidence>
<evidence type="ECO:0000256" key="8">
    <source>
        <dbReference type="SAM" id="Phobius"/>
    </source>
</evidence>
<feature type="domain" description="ABC transmembrane type-1" evidence="10">
    <location>
        <begin position="27"/>
        <end position="324"/>
    </location>
</feature>
<dbReference type="InterPro" id="IPR017871">
    <property type="entry name" value="ABC_transporter-like_CS"/>
</dbReference>
<organism evidence="11 12">
    <name type="scientific">Candidatus Yanofskybacteria bacterium RIFCSPLOWO2_01_FULL_43_22</name>
    <dbReference type="NCBI Taxonomy" id="1802695"/>
    <lineage>
        <taxon>Bacteria</taxon>
        <taxon>Candidatus Yanofskyibacteriota</taxon>
    </lineage>
</organism>
<dbReference type="AlphaFoldDB" id="A0A1F8GGZ5"/>
<dbReference type="InterPro" id="IPR003439">
    <property type="entry name" value="ABC_transporter-like_ATP-bd"/>
</dbReference>
<feature type="transmembrane region" description="Helical" evidence="8">
    <location>
        <begin position="262"/>
        <end position="287"/>
    </location>
</feature>
<evidence type="ECO:0000259" key="10">
    <source>
        <dbReference type="PROSITE" id="PS50929"/>
    </source>
</evidence>
<keyword evidence="3 8" id="KW-0812">Transmembrane</keyword>
<dbReference type="PANTHER" id="PTHR43394:SF1">
    <property type="entry name" value="ATP-BINDING CASSETTE SUB-FAMILY B MEMBER 10, MITOCHONDRIAL"/>
    <property type="match status" value="1"/>
</dbReference>
<dbReference type="EMBL" id="MGKJ01000010">
    <property type="protein sequence ID" value="OGN24664.1"/>
    <property type="molecule type" value="Genomic_DNA"/>
</dbReference>
<dbReference type="PROSITE" id="PS50893">
    <property type="entry name" value="ABC_TRANSPORTER_2"/>
    <property type="match status" value="1"/>
</dbReference>
<dbReference type="SMART" id="SM00382">
    <property type="entry name" value="AAA"/>
    <property type="match status" value="1"/>
</dbReference>
<dbReference type="Proteomes" id="UP000178911">
    <property type="component" value="Unassembled WGS sequence"/>
</dbReference>
<proteinExistence type="predicted"/>
<dbReference type="PANTHER" id="PTHR43394">
    <property type="entry name" value="ATP-DEPENDENT PERMEASE MDL1, MITOCHONDRIAL"/>
    <property type="match status" value="1"/>
</dbReference>
<dbReference type="PROSITE" id="PS00211">
    <property type="entry name" value="ABC_TRANSPORTER_1"/>
    <property type="match status" value="1"/>
</dbReference>
<dbReference type="STRING" id="1802695.A3A13_01165"/>
<dbReference type="InterPro" id="IPR027417">
    <property type="entry name" value="P-loop_NTPase"/>
</dbReference>
<dbReference type="Pfam" id="PF00005">
    <property type="entry name" value="ABC_tran"/>
    <property type="match status" value="1"/>
</dbReference>
<keyword evidence="6 8" id="KW-1133">Transmembrane helix</keyword>
<evidence type="ECO:0000256" key="2">
    <source>
        <dbReference type="ARBA" id="ARBA00022448"/>
    </source>
</evidence>
<evidence type="ECO:0000256" key="6">
    <source>
        <dbReference type="ARBA" id="ARBA00022989"/>
    </source>
</evidence>
<dbReference type="GO" id="GO:0005886">
    <property type="term" value="C:plasma membrane"/>
    <property type="evidence" value="ECO:0007669"/>
    <property type="project" value="UniProtKB-SubCell"/>
</dbReference>
<dbReference type="InterPro" id="IPR036640">
    <property type="entry name" value="ABC1_TM_sf"/>
</dbReference>
<comment type="subcellular location">
    <subcellularLocation>
        <location evidence="1">Cell membrane</location>
        <topology evidence="1">Multi-pass membrane protein</topology>
    </subcellularLocation>
</comment>
<comment type="caution">
    <text evidence="11">The sequence shown here is derived from an EMBL/GenBank/DDBJ whole genome shotgun (WGS) entry which is preliminary data.</text>
</comment>
<accession>A0A1F8GGZ5</accession>
<keyword evidence="2" id="KW-0813">Transport</keyword>
<sequence>MILNYSKIKFSLRVINKVFRGYKKRLLLILVLGLLAGFSGSIGISVIIPLFSLLADKGIAEPNILTDLMERFFSFFHISFSLPVIVSLMAFLFVFKAVIQFFAKYINDKTGAEYEEKIRTSLFRKTLSANWPYLLNQKSGYLERVVLHDVTQGSILITLSTNFVLFITSFLTYALVAFNISPIITLLTIAFGAVLFLAAKPIFSKAKKRGWQMANFEKDVSHKISQSLIGAKMIKAEGVEDQVVRESRIFFKKLRRLRVQIAVYKHIMGLAFEPVGFLFIAGLFVFYHNSVGFNLISFAAVVYLVQKMFAFIQSAQNNVHQINEITPYVETVLEYRKETMRNEEKSVGFLSPDFKKELIFNNVKFFYEKNIPVLSDINFSVKKGQMVGIIGSSGSGKTTLVDVLLGLLKPSGGDIILDGRSISEFDVKKWRQMFSYVSQDVFLINDTIKNNIRFYNGNLSEKDIIEASKMAQIYDFIKKLPDGLDTVTGERGLKISGGQRQRIALARALAGKPDILILDEATSSLDIESETLIQKAIDGLKGKITVLAVAHRLSTIMNSDVLIILENGKVLEKGSPKELLENKGSHFYKMYNIK</sequence>
<evidence type="ECO:0000256" key="5">
    <source>
        <dbReference type="ARBA" id="ARBA00022840"/>
    </source>
</evidence>
<protein>
    <recommendedName>
        <fullName evidence="13">ABC transporter ATP-binding protein</fullName>
    </recommendedName>
</protein>
<evidence type="ECO:0008006" key="13">
    <source>
        <dbReference type="Google" id="ProtNLM"/>
    </source>
</evidence>
<dbReference type="InterPro" id="IPR011527">
    <property type="entry name" value="ABC1_TM_dom"/>
</dbReference>
<feature type="transmembrane region" description="Helical" evidence="8">
    <location>
        <begin position="154"/>
        <end position="176"/>
    </location>
</feature>
<keyword evidence="4" id="KW-0547">Nucleotide-binding</keyword>
<dbReference type="InterPro" id="IPR039421">
    <property type="entry name" value="Type_1_exporter"/>
</dbReference>
<dbReference type="Gene3D" id="3.40.50.300">
    <property type="entry name" value="P-loop containing nucleotide triphosphate hydrolases"/>
    <property type="match status" value="1"/>
</dbReference>
<evidence type="ECO:0000259" key="9">
    <source>
        <dbReference type="PROSITE" id="PS50893"/>
    </source>
</evidence>
<evidence type="ECO:0000313" key="12">
    <source>
        <dbReference type="Proteomes" id="UP000178911"/>
    </source>
</evidence>
<dbReference type="GO" id="GO:0005524">
    <property type="term" value="F:ATP binding"/>
    <property type="evidence" value="ECO:0007669"/>
    <property type="project" value="UniProtKB-KW"/>
</dbReference>
<keyword evidence="5" id="KW-0067">ATP-binding</keyword>
<gene>
    <name evidence="11" type="ORF">A3A13_01165</name>
</gene>
<feature type="domain" description="ABC transporter" evidence="9">
    <location>
        <begin position="358"/>
        <end position="592"/>
    </location>
</feature>
<reference evidence="11 12" key="1">
    <citation type="journal article" date="2016" name="Nat. Commun.">
        <title>Thousands of microbial genomes shed light on interconnected biogeochemical processes in an aquifer system.</title>
        <authorList>
            <person name="Anantharaman K."/>
            <person name="Brown C.T."/>
            <person name="Hug L.A."/>
            <person name="Sharon I."/>
            <person name="Castelle C.J."/>
            <person name="Probst A.J."/>
            <person name="Thomas B.C."/>
            <person name="Singh A."/>
            <person name="Wilkins M.J."/>
            <person name="Karaoz U."/>
            <person name="Brodie E.L."/>
            <person name="Williams K.H."/>
            <person name="Hubbard S.S."/>
            <person name="Banfield J.F."/>
        </authorList>
    </citation>
    <scope>NUCLEOTIDE SEQUENCE [LARGE SCALE GENOMIC DNA]</scope>
</reference>
<dbReference type="GO" id="GO:0005737">
    <property type="term" value="C:cytoplasm"/>
    <property type="evidence" value="ECO:0007669"/>
    <property type="project" value="UniProtKB-ARBA"/>
</dbReference>
<dbReference type="FunFam" id="3.40.50.300:FF:000604">
    <property type="entry name" value="ABC transporter B family member 28"/>
    <property type="match status" value="1"/>
</dbReference>
<dbReference type="Pfam" id="PF00664">
    <property type="entry name" value="ABC_membrane"/>
    <property type="match status" value="1"/>
</dbReference>
<dbReference type="InterPro" id="IPR003593">
    <property type="entry name" value="AAA+_ATPase"/>
</dbReference>
<evidence type="ECO:0000313" key="11">
    <source>
        <dbReference type="EMBL" id="OGN24664.1"/>
    </source>
</evidence>
<dbReference type="Gene3D" id="1.20.1560.10">
    <property type="entry name" value="ABC transporter type 1, transmembrane domain"/>
    <property type="match status" value="1"/>
</dbReference>
<feature type="transmembrane region" description="Helical" evidence="8">
    <location>
        <begin position="26"/>
        <end position="52"/>
    </location>
</feature>
<evidence type="ECO:0000256" key="7">
    <source>
        <dbReference type="ARBA" id="ARBA00023136"/>
    </source>
</evidence>
<feature type="transmembrane region" description="Helical" evidence="8">
    <location>
        <begin position="182"/>
        <end position="203"/>
    </location>
</feature>
<dbReference type="SUPFAM" id="SSF52540">
    <property type="entry name" value="P-loop containing nucleoside triphosphate hydrolases"/>
    <property type="match status" value="1"/>
</dbReference>
<feature type="transmembrane region" description="Helical" evidence="8">
    <location>
        <begin position="293"/>
        <end position="312"/>
    </location>
</feature>
<dbReference type="GO" id="GO:0016887">
    <property type="term" value="F:ATP hydrolysis activity"/>
    <property type="evidence" value="ECO:0007669"/>
    <property type="project" value="InterPro"/>
</dbReference>
<dbReference type="GO" id="GO:0015421">
    <property type="term" value="F:ABC-type oligopeptide transporter activity"/>
    <property type="evidence" value="ECO:0007669"/>
    <property type="project" value="TreeGrafter"/>
</dbReference>
<keyword evidence="7 8" id="KW-0472">Membrane</keyword>